<dbReference type="AlphaFoldDB" id="A0A2N3PU19"/>
<evidence type="ECO:0000259" key="1">
    <source>
        <dbReference type="PROSITE" id="PS50885"/>
    </source>
</evidence>
<dbReference type="GO" id="GO:0016020">
    <property type="term" value="C:membrane"/>
    <property type="evidence" value="ECO:0007669"/>
    <property type="project" value="InterPro"/>
</dbReference>
<sequence length="664" mass="74744">MRRHILIINGILLLIVLPVVSWSARRLAHPVDLLAVDAERIRGWDFSGITPTGSVILEIDSLARAFVQMKQSLIERTRKLEKTQESLKKLVDLAIALSAEKDSNRLMEMILSGAKDLARADGGTVYIRDDDECMAFRIMKNDSLGIDYGADSRSPGFPHVPLFDRDGSENHRNVVSLSVHLRKSTNIADAYDAADQEFSGTRQFDRDHGYRTMSLLTVPLMPRGGEPLGALQLINAIDPATGEITAFSPEIERFVQALSALAATALYNRTLLDSQRNLVNSLIRILAGAIDAKSPYTGAHCERVPELAFMLAKEACETTSGPLAHFRFDTEEQWDEFRIGAWLHDCGKVTTPEYVIDKATKLETIHNRIHEIRTRFEVLWRDAEITALQTRLDGGDAEATARRLEERRQSLVDDFAFVAACNIGGEFMDPQKIERLKAVARQPWIRHFDDRLGLSHGELSRLASTPPLPVPAGETLLSDKPEHIFARMGSEGTFDARFGFKMAVPEHLYNLGEIYNLSISRGTLTPEERFKINEHIVHTIIMLDSLEFPKHLKRVPEYAGTHHETLIGTGYPRQLTGEQLSIPARVMVIADIFEALTASDRPYKKPKTLSEAVEILSQFAQRKHIDQDLFRLFLESGIHRRYAEKFLSAEQNDTVDIERYLNAC</sequence>
<feature type="domain" description="HAMP" evidence="1">
    <location>
        <begin position="25"/>
        <end position="78"/>
    </location>
</feature>
<accession>A0A2N3PU19</accession>
<evidence type="ECO:0000259" key="2">
    <source>
        <dbReference type="PROSITE" id="PS51832"/>
    </source>
</evidence>
<dbReference type="GO" id="GO:0008081">
    <property type="term" value="F:phosphoric diester hydrolase activity"/>
    <property type="evidence" value="ECO:0007669"/>
    <property type="project" value="UniProtKB-ARBA"/>
</dbReference>
<reference evidence="4" key="1">
    <citation type="submission" date="2017-12" db="EMBL/GenBank/DDBJ databases">
        <title>Draft genome sequence of Telmatospirillum siberiense 26-4b1T, an acidotolerant peatland alphaproteobacterium potentially involved in sulfur cycling.</title>
        <authorList>
            <person name="Hausmann B."/>
            <person name="Pjevac P."/>
            <person name="Schreck K."/>
            <person name="Herbold C.W."/>
            <person name="Daims H."/>
            <person name="Wagner M."/>
            <person name="Pester M."/>
            <person name="Loy A."/>
        </authorList>
    </citation>
    <scope>NUCLEOTIDE SEQUENCE [LARGE SCALE GENOMIC DNA]</scope>
    <source>
        <strain evidence="4">26-4b1</strain>
    </source>
</reference>
<dbReference type="PROSITE" id="PS51832">
    <property type="entry name" value="HD_GYP"/>
    <property type="match status" value="1"/>
</dbReference>
<keyword evidence="4" id="KW-1185">Reference proteome</keyword>
<dbReference type="OrthoDB" id="9802066at2"/>
<dbReference type="InterPro" id="IPR003607">
    <property type="entry name" value="HD/PDEase_dom"/>
</dbReference>
<dbReference type="InterPro" id="IPR037522">
    <property type="entry name" value="HD_GYP_dom"/>
</dbReference>
<dbReference type="PANTHER" id="PTHR43155:SF2">
    <property type="entry name" value="CYCLIC DI-GMP PHOSPHODIESTERASE PA4108"/>
    <property type="match status" value="1"/>
</dbReference>
<dbReference type="InterPro" id="IPR029016">
    <property type="entry name" value="GAF-like_dom_sf"/>
</dbReference>
<evidence type="ECO:0000313" key="4">
    <source>
        <dbReference type="Proteomes" id="UP000233293"/>
    </source>
</evidence>
<dbReference type="Pfam" id="PF13487">
    <property type="entry name" value="HD_5"/>
    <property type="match status" value="1"/>
</dbReference>
<organism evidence="3 4">
    <name type="scientific">Telmatospirillum siberiense</name>
    <dbReference type="NCBI Taxonomy" id="382514"/>
    <lineage>
        <taxon>Bacteria</taxon>
        <taxon>Pseudomonadati</taxon>
        <taxon>Pseudomonadota</taxon>
        <taxon>Alphaproteobacteria</taxon>
        <taxon>Rhodospirillales</taxon>
        <taxon>Rhodospirillaceae</taxon>
        <taxon>Telmatospirillum</taxon>
    </lineage>
</organism>
<dbReference type="Gene3D" id="6.10.340.10">
    <property type="match status" value="1"/>
</dbReference>
<dbReference type="SUPFAM" id="SSF55781">
    <property type="entry name" value="GAF domain-like"/>
    <property type="match status" value="1"/>
</dbReference>
<feature type="domain" description="HD-GYP" evidence="2">
    <location>
        <begin position="445"/>
        <end position="649"/>
    </location>
</feature>
<dbReference type="Gene3D" id="1.10.3210.10">
    <property type="entry name" value="Hypothetical protein af1432"/>
    <property type="match status" value="2"/>
</dbReference>
<gene>
    <name evidence="3" type="ORF">CWS72_14310</name>
</gene>
<comment type="caution">
    <text evidence="3">The sequence shown here is derived from an EMBL/GenBank/DDBJ whole genome shotgun (WGS) entry which is preliminary data.</text>
</comment>
<dbReference type="InterPro" id="IPR003018">
    <property type="entry name" value="GAF"/>
</dbReference>
<dbReference type="PANTHER" id="PTHR43155">
    <property type="entry name" value="CYCLIC DI-GMP PHOSPHODIESTERASE PA4108-RELATED"/>
    <property type="match status" value="1"/>
</dbReference>
<proteinExistence type="predicted"/>
<dbReference type="SMART" id="SM00304">
    <property type="entry name" value="HAMP"/>
    <property type="match status" value="1"/>
</dbReference>
<dbReference type="Proteomes" id="UP000233293">
    <property type="component" value="Unassembled WGS sequence"/>
</dbReference>
<dbReference type="SUPFAM" id="SSF109604">
    <property type="entry name" value="HD-domain/PDEase-like"/>
    <property type="match status" value="2"/>
</dbReference>
<dbReference type="PROSITE" id="PS50885">
    <property type="entry name" value="HAMP"/>
    <property type="match status" value="1"/>
</dbReference>
<dbReference type="Gene3D" id="3.30.450.40">
    <property type="match status" value="1"/>
</dbReference>
<evidence type="ECO:0000313" key="3">
    <source>
        <dbReference type="EMBL" id="PKU23901.1"/>
    </source>
</evidence>
<protein>
    <submittedName>
        <fullName evidence="3">Diguanylate cyclase</fullName>
    </submittedName>
</protein>
<name>A0A2N3PU19_9PROT</name>
<dbReference type="SMART" id="SM00065">
    <property type="entry name" value="GAF"/>
    <property type="match status" value="1"/>
</dbReference>
<dbReference type="EMBL" id="PIUM01000016">
    <property type="protein sequence ID" value="PKU23901.1"/>
    <property type="molecule type" value="Genomic_DNA"/>
</dbReference>
<dbReference type="CDD" id="cd00077">
    <property type="entry name" value="HDc"/>
    <property type="match status" value="2"/>
</dbReference>
<dbReference type="InterPro" id="IPR003660">
    <property type="entry name" value="HAMP_dom"/>
</dbReference>
<dbReference type="Pfam" id="PF01590">
    <property type="entry name" value="GAF"/>
    <property type="match status" value="1"/>
</dbReference>
<dbReference type="GO" id="GO:0007165">
    <property type="term" value="P:signal transduction"/>
    <property type="evidence" value="ECO:0007669"/>
    <property type="project" value="InterPro"/>
</dbReference>
<dbReference type="SMART" id="SM00471">
    <property type="entry name" value="HDc"/>
    <property type="match status" value="1"/>
</dbReference>